<dbReference type="InterPro" id="IPR000407">
    <property type="entry name" value="GDA1_CD39_NTPase"/>
</dbReference>
<protein>
    <submittedName>
        <fullName evidence="5">GDA1/CD39 (Nucleoside phosphatase) family</fullName>
    </submittedName>
</protein>
<dbReference type="Pfam" id="PF01150">
    <property type="entry name" value="GDA1_CD39"/>
    <property type="match status" value="1"/>
</dbReference>
<keyword evidence="4" id="KW-0812">Transmembrane</keyword>
<accession>A0AAW1K2C5</accession>
<feature type="compositionally biased region" description="Basic residues" evidence="3">
    <location>
        <begin position="1"/>
        <end position="12"/>
    </location>
</feature>
<evidence type="ECO:0000313" key="5">
    <source>
        <dbReference type="EMBL" id="KAK9711602.1"/>
    </source>
</evidence>
<organism evidence="5 6">
    <name type="scientific">Popillia japonica</name>
    <name type="common">Japanese beetle</name>
    <dbReference type="NCBI Taxonomy" id="7064"/>
    <lineage>
        <taxon>Eukaryota</taxon>
        <taxon>Metazoa</taxon>
        <taxon>Ecdysozoa</taxon>
        <taxon>Arthropoda</taxon>
        <taxon>Hexapoda</taxon>
        <taxon>Insecta</taxon>
        <taxon>Pterygota</taxon>
        <taxon>Neoptera</taxon>
        <taxon>Endopterygota</taxon>
        <taxon>Coleoptera</taxon>
        <taxon>Polyphaga</taxon>
        <taxon>Scarabaeiformia</taxon>
        <taxon>Scarabaeidae</taxon>
        <taxon>Rutelinae</taxon>
        <taxon>Popillia</taxon>
    </lineage>
</organism>
<dbReference type="Proteomes" id="UP001458880">
    <property type="component" value="Unassembled WGS sequence"/>
</dbReference>
<reference evidence="5 6" key="1">
    <citation type="journal article" date="2024" name="BMC Genomics">
        <title>De novo assembly and annotation of Popillia japonica's genome with initial clues to its potential as an invasive pest.</title>
        <authorList>
            <person name="Cucini C."/>
            <person name="Boschi S."/>
            <person name="Funari R."/>
            <person name="Cardaioli E."/>
            <person name="Iannotti N."/>
            <person name="Marturano G."/>
            <person name="Paoli F."/>
            <person name="Bruttini M."/>
            <person name="Carapelli A."/>
            <person name="Frati F."/>
            <person name="Nardi F."/>
        </authorList>
    </citation>
    <scope>NUCLEOTIDE SEQUENCE [LARGE SCALE GENOMIC DNA]</scope>
    <source>
        <strain evidence="5">DMR45628</strain>
    </source>
</reference>
<keyword evidence="2" id="KW-0378">Hydrolase</keyword>
<feature type="region of interest" description="Disordered" evidence="3">
    <location>
        <begin position="1"/>
        <end position="30"/>
    </location>
</feature>
<keyword evidence="4" id="KW-0472">Membrane</keyword>
<proteinExistence type="inferred from homology"/>
<evidence type="ECO:0000256" key="2">
    <source>
        <dbReference type="ARBA" id="ARBA00022801"/>
    </source>
</evidence>
<name>A0AAW1K2C5_POPJA</name>
<comment type="caution">
    <text evidence="5">The sequence shown here is derived from an EMBL/GenBank/DDBJ whole genome shotgun (WGS) entry which is preliminary data.</text>
</comment>
<keyword evidence="6" id="KW-1185">Reference proteome</keyword>
<dbReference type="AlphaFoldDB" id="A0AAW1K2C5"/>
<feature type="transmembrane region" description="Helical" evidence="4">
    <location>
        <begin position="34"/>
        <end position="57"/>
    </location>
</feature>
<evidence type="ECO:0000256" key="1">
    <source>
        <dbReference type="ARBA" id="ARBA00009283"/>
    </source>
</evidence>
<comment type="similarity">
    <text evidence="1">Belongs to the GDA1/CD39 NTPase family.</text>
</comment>
<evidence type="ECO:0000256" key="3">
    <source>
        <dbReference type="SAM" id="MobiDB-lite"/>
    </source>
</evidence>
<dbReference type="EMBL" id="JASPKY010000277">
    <property type="protein sequence ID" value="KAK9711602.1"/>
    <property type="molecule type" value="Genomic_DNA"/>
</dbReference>
<dbReference type="GO" id="GO:0016787">
    <property type="term" value="F:hydrolase activity"/>
    <property type="evidence" value="ECO:0007669"/>
    <property type="project" value="UniProtKB-KW"/>
</dbReference>
<dbReference type="Gene3D" id="3.30.420.40">
    <property type="match status" value="1"/>
</dbReference>
<evidence type="ECO:0000313" key="6">
    <source>
        <dbReference type="Proteomes" id="UP001458880"/>
    </source>
</evidence>
<evidence type="ECO:0000256" key="4">
    <source>
        <dbReference type="SAM" id="Phobius"/>
    </source>
</evidence>
<sequence length="173" mass="20227">MNSAGVRRRREIKQKEQNGQSIPRRKKKTSGSSSLRQSLLCLIVSGVTFTVFMFMYIDYIPWHLHHRAIDKVVKVFGYYKPVHAVVIDAGSTGSRVLAFTFHQAYLDGHLILDKELFVYTKPGLSSYADNPEAEFQVFSVWFKRNSIIHWEMFHAYHYYKSLIYSKVHDAYQI</sequence>
<keyword evidence="4" id="KW-1133">Transmembrane helix</keyword>
<gene>
    <name evidence="5" type="ORF">QE152_g25360</name>
</gene>